<keyword evidence="3 7" id="KW-0479">Metal-binding</keyword>
<evidence type="ECO:0000256" key="1">
    <source>
        <dbReference type="ARBA" id="ARBA00001326"/>
    </source>
</evidence>
<dbReference type="KEGG" id="erc:Ecym_4568"/>
<feature type="domain" description="Damage-control phosphatase ARMT1-like metal-binding" evidence="8">
    <location>
        <begin position="22"/>
        <end position="420"/>
    </location>
</feature>
<keyword evidence="5 7" id="KW-0464">Manganese</keyword>
<dbReference type="AlphaFoldDB" id="G8JS79"/>
<accession>G8JS79</accession>
<dbReference type="InParanoid" id="G8JS79"/>
<sequence length="452" mass="51322">MQSSSLPPKFQTSDANSFGQYTAEKRWPIIVQNCIDDFSAETGLSPSALAQQQHILDELEKLKREIQEDGELRPFTKEEMELSKVPKVFNERGEELGKQTWVNGEWLYCEVYLYRRILVLFRQNEAWRDYDVFESVKRETFRQSEHGVVELAKWYQSLSGQMGSELEALFQEFVEISLWGNATDLSLLTNVTLEEIQSIQGASVRSDSQERILINDTSLVWQALGAGKVRDSKQRVDFVLDNSGFELYADLLFSLFLLDSGMAGTCVLHAKDSPYMVSDTMVKDYHQLTGDLHDRSFFSCDSGKDTAARSALDFVSERISSAFSKGQLVVKEHPFWTEPGDFWELVPGHPVFEDLKDSDLVIFKGDFNYRKLTGDLRWPRSTPYRKAIGPLAQHGLRSLSLRTAKSDVIVGLAEGVDEKLCAEWEAKGNEHGSWWASSGKWAVICYSDGKPL</sequence>
<gene>
    <name evidence="9" type="ordered locus">Ecym_4568</name>
</gene>
<dbReference type="OMA" id="IFARQKM"/>
<comment type="catalytic activity">
    <reaction evidence="1 7">
        <text>beta-D-fructose 1-phosphate + H2O = D-fructose + phosphate</text>
        <dbReference type="Rhea" id="RHEA:35603"/>
        <dbReference type="ChEBI" id="CHEBI:15377"/>
        <dbReference type="ChEBI" id="CHEBI:37721"/>
        <dbReference type="ChEBI" id="CHEBI:43474"/>
        <dbReference type="ChEBI" id="CHEBI:138881"/>
    </reaction>
</comment>
<comment type="function">
    <text evidence="7">Metal-dependent phosphatase that shows phosphatase activity against several substrates, including fructose-1-phosphate and fructose-6-phosphate. Its preference for fructose-1-phosphate, a strong glycating agent that causes DNA damage rather than a canonical yeast metabolite, suggests a damage-control function in hexose phosphate metabolism.</text>
</comment>
<evidence type="ECO:0000256" key="7">
    <source>
        <dbReference type="RuleBase" id="RU367030"/>
    </source>
</evidence>
<evidence type="ECO:0000256" key="3">
    <source>
        <dbReference type="ARBA" id="ARBA00022723"/>
    </source>
</evidence>
<dbReference type="EC" id="3.1.3.-" evidence="7"/>
<dbReference type="OrthoDB" id="541375at2759"/>
<proteinExistence type="inferred from homology"/>
<dbReference type="GO" id="GO:0046872">
    <property type="term" value="F:metal ion binding"/>
    <property type="evidence" value="ECO:0007669"/>
    <property type="project" value="UniProtKB-UniRule"/>
</dbReference>
<keyword evidence="4 7" id="KW-0378">Hydrolase</keyword>
<comment type="domain">
    <text evidence="7">Subfamily III proteins have a conserved RTxK motif about 40-50 residues from the C-terminus; the threonine may be replaced by serine or cysteine.</text>
</comment>
<evidence type="ECO:0000313" key="9">
    <source>
        <dbReference type="EMBL" id="AET39601.1"/>
    </source>
</evidence>
<dbReference type="eggNOG" id="KOG3870">
    <property type="taxonomic scope" value="Eukaryota"/>
</dbReference>
<dbReference type="EMBL" id="CP002500">
    <property type="protein sequence ID" value="AET39601.1"/>
    <property type="molecule type" value="Genomic_DNA"/>
</dbReference>
<name>G8JS79_ERECY</name>
<dbReference type="Gene3D" id="3.40.50.10880">
    <property type="entry name" value="Uncharacterised protein PF01937, DUF89, domain 3"/>
    <property type="match status" value="1"/>
</dbReference>
<dbReference type="GO" id="GO:0103026">
    <property type="term" value="F:fructose-1-phosphatase activity"/>
    <property type="evidence" value="ECO:0007669"/>
    <property type="project" value="RHEA"/>
</dbReference>
<dbReference type="Pfam" id="PF01937">
    <property type="entry name" value="ARMT1-like_dom"/>
    <property type="match status" value="1"/>
</dbReference>
<dbReference type="GO" id="GO:0005634">
    <property type="term" value="C:nucleus"/>
    <property type="evidence" value="ECO:0007669"/>
    <property type="project" value="TreeGrafter"/>
</dbReference>
<dbReference type="PANTHER" id="PTHR12260">
    <property type="entry name" value="DAMAGE-CONTROL PHOSPHATASE ARMT1"/>
    <property type="match status" value="1"/>
</dbReference>
<dbReference type="RefSeq" id="XP_003646418.1">
    <property type="nucleotide sequence ID" value="XM_003646370.1"/>
</dbReference>
<dbReference type="GO" id="GO:0097023">
    <property type="term" value="F:fructose 6-phosphate aldolase activity"/>
    <property type="evidence" value="ECO:0007669"/>
    <property type="project" value="RHEA"/>
</dbReference>
<dbReference type="PANTHER" id="PTHR12260:SF6">
    <property type="entry name" value="DAMAGE-CONTROL PHOSPHATASE ARMT1"/>
    <property type="match status" value="1"/>
</dbReference>
<evidence type="ECO:0000256" key="4">
    <source>
        <dbReference type="ARBA" id="ARBA00022801"/>
    </source>
</evidence>
<reference evidence="10" key="1">
    <citation type="journal article" date="2012" name="G3 (Bethesda)">
        <title>Pichia sorbitophila, an interspecies yeast hybrid reveals early steps of genome resolution following polyploidization.</title>
        <authorList>
            <person name="Leh Louis V."/>
            <person name="Despons L."/>
            <person name="Friedrich A."/>
            <person name="Martin T."/>
            <person name="Durrens P."/>
            <person name="Casaregola S."/>
            <person name="Neuveglise C."/>
            <person name="Fairhead C."/>
            <person name="Marck C."/>
            <person name="Cruz J.A."/>
            <person name="Straub M.L."/>
            <person name="Kugler V."/>
            <person name="Sacerdot C."/>
            <person name="Uzunov Z."/>
            <person name="Thierry A."/>
            <person name="Weiss S."/>
            <person name="Bleykasten C."/>
            <person name="De Montigny J."/>
            <person name="Jacques N."/>
            <person name="Jung P."/>
            <person name="Lemaire M."/>
            <person name="Mallet S."/>
            <person name="Morel G."/>
            <person name="Richard G.F."/>
            <person name="Sarkar A."/>
            <person name="Savel G."/>
            <person name="Schacherer J."/>
            <person name="Seret M.L."/>
            <person name="Talla E."/>
            <person name="Samson G."/>
            <person name="Jubin C."/>
            <person name="Poulain J."/>
            <person name="Vacherie B."/>
            <person name="Barbe V."/>
            <person name="Pelletier E."/>
            <person name="Sherman D.J."/>
            <person name="Westhof E."/>
            <person name="Weissenbach J."/>
            <person name="Baret P.V."/>
            <person name="Wincker P."/>
            <person name="Gaillardin C."/>
            <person name="Dujon B."/>
            <person name="Souciet J.L."/>
        </authorList>
    </citation>
    <scope>NUCLEOTIDE SEQUENCE [LARGE SCALE GENOMIC DNA]</scope>
    <source>
        <strain evidence="10">CBS 270.75 / DBVPG 7215 / KCTC 17166 / NRRL Y-17582</strain>
    </source>
</reference>
<dbReference type="GeneID" id="11471625"/>
<evidence type="ECO:0000256" key="5">
    <source>
        <dbReference type="ARBA" id="ARBA00023211"/>
    </source>
</evidence>
<dbReference type="InterPro" id="IPR039763">
    <property type="entry name" value="ARMT1"/>
</dbReference>
<dbReference type="GO" id="GO:0006974">
    <property type="term" value="P:DNA damage response"/>
    <property type="evidence" value="ECO:0007669"/>
    <property type="project" value="TreeGrafter"/>
</dbReference>
<comment type="catalytic activity">
    <reaction evidence="6 7">
        <text>beta-D-fructose 6-phosphate = dihydroxyacetone + D-glyceraldehyde 3-phosphate</text>
        <dbReference type="Rhea" id="RHEA:28002"/>
        <dbReference type="ChEBI" id="CHEBI:16016"/>
        <dbReference type="ChEBI" id="CHEBI:57634"/>
        <dbReference type="ChEBI" id="CHEBI:59776"/>
    </reaction>
</comment>
<evidence type="ECO:0000259" key="8">
    <source>
        <dbReference type="Pfam" id="PF01937"/>
    </source>
</evidence>
<dbReference type="InterPro" id="IPR002791">
    <property type="entry name" value="ARMT1-like_metal-bd"/>
</dbReference>
<organism evidence="9 10">
    <name type="scientific">Eremothecium cymbalariae (strain CBS 270.75 / DBVPG 7215 / KCTC 17166 / NRRL Y-17582)</name>
    <name type="common">Yeast</name>
    <dbReference type="NCBI Taxonomy" id="931890"/>
    <lineage>
        <taxon>Eukaryota</taxon>
        <taxon>Fungi</taxon>
        <taxon>Dikarya</taxon>
        <taxon>Ascomycota</taxon>
        <taxon>Saccharomycotina</taxon>
        <taxon>Saccharomycetes</taxon>
        <taxon>Saccharomycetales</taxon>
        <taxon>Saccharomycetaceae</taxon>
        <taxon>Eremothecium</taxon>
    </lineage>
</organism>
<evidence type="ECO:0000256" key="6">
    <source>
        <dbReference type="ARBA" id="ARBA00048809"/>
    </source>
</evidence>
<protein>
    <recommendedName>
        <fullName evidence="7">Sugar phosphate phosphatase</fullName>
        <ecNumber evidence="7">3.1.3.-</ecNumber>
    </recommendedName>
</protein>
<dbReference type="InterPro" id="IPR036075">
    <property type="entry name" value="ARMT-1-like_metal-bd_sf"/>
</dbReference>
<dbReference type="HOGENOM" id="CLU_030117_2_1_1"/>
<keyword evidence="10" id="KW-1185">Reference proteome</keyword>
<dbReference type="FunCoup" id="G8JS79">
    <property type="interactions" value="607"/>
</dbReference>
<dbReference type="SUPFAM" id="SSF111321">
    <property type="entry name" value="AF1104-like"/>
    <property type="match status" value="1"/>
</dbReference>
<comment type="similarity">
    <text evidence="2 7">Belongs to the damage-control phosphatase family. Sugar phosphate phosphatase III subfamily.</text>
</comment>
<evidence type="ECO:0000256" key="2">
    <source>
        <dbReference type="ARBA" id="ARBA00009519"/>
    </source>
</evidence>
<evidence type="ECO:0000313" key="10">
    <source>
        <dbReference type="Proteomes" id="UP000006790"/>
    </source>
</evidence>
<dbReference type="Proteomes" id="UP000006790">
    <property type="component" value="Chromosome 4"/>
</dbReference>
<comment type="cofactor">
    <cofactor evidence="7">
        <name>Mn(2+)</name>
        <dbReference type="ChEBI" id="CHEBI:29035"/>
    </cofactor>
    <cofactor evidence="7">
        <name>Ni(2+)</name>
        <dbReference type="ChEBI" id="CHEBI:49786"/>
    </cofactor>
</comment>
<dbReference type="Gene3D" id="1.20.930.60">
    <property type="match status" value="1"/>
</dbReference>